<dbReference type="KEGG" id="smas:HUE87_03565"/>
<dbReference type="PROSITE" id="PS00397">
    <property type="entry name" value="RECOMBINASES_1"/>
    <property type="match status" value="1"/>
</dbReference>
<dbReference type="InterPro" id="IPR006118">
    <property type="entry name" value="Recombinase_CS"/>
</dbReference>
<dbReference type="AlphaFoldDB" id="A0A7S7RRJ5"/>
<feature type="domain" description="Resolvase/invertase-type recombinase catalytic" evidence="6">
    <location>
        <begin position="5"/>
        <end position="147"/>
    </location>
</feature>
<evidence type="ECO:0000259" key="6">
    <source>
        <dbReference type="PROSITE" id="PS51736"/>
    </source>
</evidence>
<accession>A0A7S7RRJ5</accession>
<evidence type="ECO:0000256" key="4">
    <source>
        <dbReference type="PIRSR" id="PIRSR606118-50"/>
    </source>
</evidence>
<reference evidence="7 8" key="1">
    <citation type="submission" date="2020-05" db="EMBL/GenBank/DDBJ databases">
        <title>Sulfurimonas marisnigri, sp. nov., and Sulfurimonas baltica, sp. nov., manganese oxide reducing chemolithoautotrophs of the class Epsilonproteobacteria isolated from the pelagic redoxclines of the Black and Baltic Seas and emended description of the genus Sulfurimonas.</title>
        <authorList>
            <person name="Henkel J.V."/>
            <person name="Laudan C."/>
            <person name="Werner J."/>
            <person name="Neu T."/>
            <person name="Plewe S."/>
            <person name="Sproer C."/>
            <person name="Bunk B."/>
            <person name="Schulz-Vogt H.N."/>
        </authorList>
    </citation>
    <scope>NUCLEOTIDE SEQUENCE [LARGE SCALE GENOMIC DNA]</scope>
    <source>
        <strain evidence="7 8">SoZ1</strain>
    </source>
</reference>
<dbReference type="CDD" id="cd03768">
    <property type="entry name" value="SR_ResInv"/>
    <property type="match status" value="1"/>
</dbReference>
<keyword evidence="8" id="KW-1185">Reference proteome</keyword>
<sequence>MGDIPYLAYIRVSTDKQTLDNQKHKILEYAYNNDIKVEKFIEIEVSSRKEQKVRLIEELFEQLEEGDTLIVTELSRLGRNMLEILNLIERFNEANIKVVFVNQPELSTADNALSKLLYSIYGYFAETEREIISERTKAGIAVARASGKLIGRQKGQLVKSQYDTHRDKIEELYALGLGVQKIVNHIGIGTQPSLRKYIKSRKIKGT</sequence>
<dbReference type="Proteomes" id="UP000593836">
    <property type="component" value="Chromosome"/>
</dbReference>
<name>A0A7S7RRJ5_9BACT</name>
<evidence type="ECO:0000256" key="5">
    <source>
        <dbReference type="PROSITE-ProRule" id="PRU10137"/>
    </source>
</evidence>
<dbReference type="GO" id="GO:0003677">
    <property type="term" value="F:DNA binding"/>
    <property type="evidence" value="ECO:0007669"/>
    <property type="project" value="UniProtKB-KW"/>
</dbReference>
<keyword evidence="3" id="KW-0233">DNA recombination</keyword>
<dbReference type="SUPFAM" id="SSF53041">
    <property type="entry name" value="Resolvase-like"/>
    <property type="match status" value="1"/>
</dbReference>
<proteinExistence type="predicted"/>
<dbReference type="InterPro" id="IPR050639">
    <property type="entry name" value="SSR_resolvase"/>
</dbReference>
<dbReference type="EMBL" id="CP054493">
    <property type="protein sequence ID" value="QOY55844.1"/>
    <property type="molecule type" value="Genomic_DNA"/>
</dbReference>
<dbReference type="Gene3D" id="3.40.50.1390">
    <property type="entry name" value="Resolvase, N-terminal catalytic domain"/>
    <property type="match status" value="1"/>
</dbReference>
<evidence type="ECO:0000313" key="7">
    <source>
        <dbReference type="EMBL" id="QOY55844.1"/>
    </source>
</evidence>
<organism evidence="7 8">
    <name type="scientific">Candidatus Sulfurimonas marisnigri</name>
    <dbReference type="NCBI Taxonomy" id="2740405"/>
    <lineage>
        <taxon>Bacteria</taxon>
        <taxon>Pseudomonadati</taxon>
        <taxon>Campylobacterota</taxon>
        <taxon>Epsilonproteobacteria</taxon>
        <taxon>Campylobacterales</taxon>
        <taxon>Sulfurimonadaceae</taxon>
        <taxon>Sulfurimonas</taxon>
    </lineage>
</organism>
<dbReference type="PANTHER" id="PTHR30461">
    <property type="entry name" value="DNA-INVERTASE FROM LAMBDOID PROPHAGE"/>
    <property type="match status" value="1"/>
</dbReference>
<evidence type="ECO:0000256" key="2">
    <source>
        <dbReference type="ARBA" id="ARBA00023125"/>
    </source>
</evidence>
<dbReference type="Pfam" id="PF00239">
    <property type="entry name" value="Resolvase"/>
    <property type="match status" value="1"/>
</dbReference>
<dbReference type="GO" id="GO:0000150">
    <property type="term" value="F:DNA strand exchange activity"/>
    <property type="evidence" value="ECO:0007669"/>
    <property type="project" value="InterPro"/>
</dbReference>
<keyword evidence="2" id="KW-0238">DNA-binding</keyword>
<dbReference type="PANTHER" id="PTHR30461:SF19">
    <property type="entry name" value="SITE-SPECIFIC RECOMBINASE RESOLVASE FAMILY"/>
    <property type="match status" value="1"/>
</dbReference>
<evidence type="ECO:0000256" key="3">
    <source>
        <dbReference type="ARBA" id="ARBA00023172"/>
    </source>
</evidence>
<dbReference type="InterPro" id="IPR036162">
    <property type="entry name" value="Resolvase-like_N_sf"/>
</dbReference>
<evidence type="ECO:0000313" key="8">
    <source>
        <dbReference type="Proteomes" id="UP000593836"/>
    </source>
</evidence>
<gene>
    <name evidence="7" type="ORF">HUE87_03565</name>
</gene>
<protein>
    <submittedName>
        <fullName evidence="7">Recombinase family protein</fullName>
    </submittedName>
</protein>
<dbReference type="GO" id="GO:0015074">
    <property type="term" value="P:DNA integration"/>
    <property type="evidence" value="ECO:0007669"/>
    <property type="project" value="UniProtKB-KW"/>
</dbReference>
<dbReference type="SMART" id="SM00857">
    <property type="entry name" value="Resolvase"/>
    <property type="match status" value="1"/>
</dbReference>
<feature type="active site" description="O-(5'-phospho-DNA)-serine intermediate" evidence="4 5">
    <location>
        <position position="13"/>
    </location>
</feature>
<keyword evidence="1" id="KW-0229">DNA integration</keyword>
<evidence type="ECO:0000256" key="1">
    <source>
        <dbReference type="ARBA" id="ARBA00022908"/>
    </source>
</evidence>
<dbReference type="PROSITE" id="PS51736">
    <property type="entry name" value="RECOMBINASES_3"/>
    <property type="match status" value="1"/>
</dbReference>
<dbReference type="InterPro" id="IPR006119">
    <property type="entry name" value="Resolv_N"/>
</dbReference>